<comment type="caution">
    <text evidence="1">The sequence shown here is derived from an EMBL/GenBank/DDBJ whole genome shotgun (WGS) entry which is preliminary data.</text>
</comment>
<sequence length="71" mass="8339">MRTLTVFCLLTSSTQIHFRLSSQSAFEFFRSWFVESPILIRIFTSLLLLHKLESIACVHSYASLHFGRTWE</sequence>
<organism evidence="1 2">
    <name type="scientific">Apolygus lucorum</name>
    <name type="common">Small green plant bug</name>
    <name type="synonym">Lygocoris lucorum</name>
    <dbReference type="NCBI Taxonomy" id="248454"/>
    <lineage>
        <taxon>Eukaryota</taxon>
        <taxon>Metazoa</taxon>
        <taxon>Ecdysozoa</taxon>
        <taxon>Arthropoda</taxon>
        <taxon>Hexapoda</taxon>
        <taxon>Insecta</taxon>
        <taxon>Pterygota</taxon>
        <taxon>Neoptera</taxon>
        <taxon>Paraneoptera</taxon>
        <taxon>Hemiptera</taxon>
        <taxon>Heteroptera</taxon>
        <taxon>Panheteroptera</taxon>
        <taxon>Cimicomorpha</taxon>
        <taxon>Miridae</taxon>
        <taxon>Mirini</taxon>
        <taxon>Apolygus</taxon>
    </lineage>
</organism>
<accession>A0A8S9XHQ0</accession>
<reference evidence="1" key="1">
    <citation type="journal article" date="2021" name="Mol. Ecol. Resour.">
        <title>Apolygus lucorum genome provides insights into omnivorousness and mesophyll feeding.</title>
        <authorList>
            <person name="Liu Y."/>
            <person name="Liu H."/>
            <person name="Wang H."/>
            <person name="Huang T."/>
            <person name="Liu B."/>
            <person name="Yang B."/>
            <person name="Yin L."/>
            <person name="Li B."/>
            <person name="Zhang Y."/>
            <person name="Zhang S."/>
            <person name="Jiang F."/>
            <person name="Zhang X."/>
            <person name="Ren Y."/>
            <person name="Wang B."/>
            <person name="Wang S."/>
            <person name="Lu Y."/>
            <person name="Wu K."/>
            <person name="Fan W."/>
            <person name="Wang G."/>
        </authorList>
    </citation>
    <scope>NUCLEOTIDE SEQUENCE</scope>
    <source>
        <strain evidence="1">12Hb</strain>
    </source>
</reference>
<dbReference type="Proteomes" id="UP000466442">
    <property type="component" value="Unassembled WGS sequence"/>
</dbReference>
<evidence type="ECO:0000313" key="1">
    <source>
        <dbReference type="EMBL" id="KAF6208497.1"/>
    </source>
</evidence>
<dbReference type="EMBL" id="WIXP02000007">
    <property type="protein sequence ID" value="KAF6208497.1"/>
    <property type="molecule type" value="Genomic_DNA"/>
</dbReference>
<feature type="non-terminal residue" evidence="1">
    <location>
        <position position="71"/>
    </location>
</feature>
<proteinExistence type="predicted"/>
<keyword evidence="2" id="KW-1185">Reference proteome</keyword>
<protein>
    <submittedName>
        <fullName evidence="1">Uncharacterized protein</fullName>
    </submittedName>
</protein>
<gene>
    <name evidence="1" type="ORF">GE061_016955</name>
</gene>
<dbReference type="AlphaFoldDB" id="A0A8S9XHQ0"/>
<evidence type="ECO:0000313" key="2">
    <source>
        <dbReference type="Proteomes" id="UP000466442"/>
    </source>
</evidence>
<name>A0A8S9XHQ0_APOLU</name>